<dbReference type="InterPro" id="IPR029063">
    <property type="entry name" value="SAM-dependent_MTases_sf"/>
</dbReference>
<evidence type="ECO:0000256" key="3">
    <source>
        <dbReference type="ARBA" id="ARBA00022691"/>
    </source>
</evidence>
<dbReference type="GO" id="GO:0009307">
    <property type="term" value="P:DNA restriction-modification system"/>
    <property type="evidence" value="ECO:0007669"/>
    <property type="project" value="UniProtKB-KW"/>
</dbReference>
<dbReference type="EC" id="2.1.1.37" evidence="8"/>
<protein>
    <recommendedName>
        <fullName evidence="8">Cytosine-specific methyltransferase</fullName>
        <ecNumber evidence="8">2.1.1.37</ecNumber>
    </recommendedName>
</protein>
<evidence type="ECO:0000256" key="8">
    <source>
        <dbReference type="RuleBase" id="RU000417"/>
    </source>
</evidence>
<name>A0A0M3AVQ2_9SPHN</name>
<gene>
    <name evidence="9" type="ORF">YP76_06915</name>
</gene>
<keyword evidence="4" id="KW-0680">Restriction system</keyword>
<organism evidence="9 10">
    <name type="scientific">Sphingobium chungbukense</name>
    <dbReference type="NCBI Taxonomy" id="56193"/>
    <lineage>
        <taxon>Bacteria</taxon>
        <taxon>Pseudomonadati</taxon>
        <taxon>Pseudomonadota</taxon>
        <taxon>Alphaproteobacteria</taxon>
        <taxon>Sphingomonadales</taxon>
        <taxon>Sphingomonadaceae</taxon>
        <taxon>Sphingobium</taxon>
    </lineage>
</organism>
<dbReference type="PANTHER" id="PTHR10629">
    <property type="entry name" value="CYTOSINE-SPECIFIC METHYLTRANSFERASE"/>
    <property type="match status" value="1"/>
</dbReference>
<evidence type="ECO:0000256" key="7">
    <source>
        <dbReference type="RuleBase" id="RU000416"/>
    </source>
</evidence>
<dbReference type="Gene3D" id="3.40.50.150">
    <property type="entry name" value="Vaccinia Virus protein VP39"/>
    <property type="match status" value="1"/>
</dbReference>
<dbReference type="GO" id="GO:0044027">
    <property type="term" value="P:negative regulation of gene expression via chromosomal CpG island methylation"/>
    <property type="evidence" value="ECO:0007669"/>
    <property type="project" value="TreeGrafter"/>
</dbReference>
<dbReference type="NCBIfam" id="TIGR00675">
    <property type="entry name" value="dcm"/>
    <property type="match status" value="1"/>
</dbReference>
<evidence type="ECO:0000313" key="9">
    <source>
        <dbReference type="EMBL" id="KKW92659.1"/>
    </source>
</evidence>
<dbReference type="RefSeq" id="WP_046762875.1">
    <property type="nucleotide sequence ID" value="NZ_LBIC01000003.1"/>
</dbReference>
<dbReference type="PRINTS" id="PR00105">
    <property type="entry name" value="C5METTRFRASE"/>
</dbReference>
<dbReference type="STRING" id="56193.YP76_06915"/>
<dbReference type="GO" id="GO:0032259">
    <property type="term" value="P:methylation"/>
    <property type="evidence" value="ECO:0007669"/>
    <property type="project" value="UniProtKB-KW"/>
</dbReference>
<dbReference type="InterPro" id="IPR018117">
    <property type="entry name" value="C5_DNA_meth_AS"/>
</dbReference>
<dbReference type="GO" id="GO:0003677">
    <property type="term" value="F:DNA binding"/>
    <property type="evidence" value="ECO:0007669"/>
    <property type="project" value="TreeGrafter"/>
</dbReference>
<dbReference type="PANTHER" id="PTHR10629:SF52">
    <property type="entry name" value="DNA (CYTOSINE-5)-METHYLTRANSFERASE 1"/>
    <property type="match status" value="1"/>
</dbReference>
<dbReference type="GO" id="GO:0003886">
    <property type="term" value="F:DNA (cytosine-5-)-methyltransferase activity"/>
    <property type="evidence" value="ECO:0007669"/>
    <property type="project" value="UniProtKB-EC"/>
</dbReference>
<dbReference type="SUPFAM" id="SSF53335">
    <property type="entry name" value="S-adenosyl-L-methionine-dependent methyltransferases"/>
    <property type="match status" value="1"/>
</dbReference>
<dbReference type="EMBL" id="LBIC01000003">
    <property type="protein sequence ID" value="KKW92659.1"/>
    <property type="molecule type" value="Genomic_DNA"/>
</dbReference>
<evidence type="ECO:0000256" key="2">
    <source>
        <dbReference type="ARBA" id="ARBA00022679"/>
    </source>
</evidence>
<dbReference type="PATRIC" id="fig|56193.3.peg.1428"/>
<dbReference type="InterPro" id="IPR001525">
    <property type="entry name" value="C5_MeTfrase"/>
</dbReference>
<keyword evidence="3 6" id="KW-0949">S-adenosyl-L-methionine</keyword>
<accession>A0A0M3AVQ2</accession>
<dbReference type="Proteomes" id="UP000033874">
    <property type="component" value="Unassembled WGS sequence"/>
</dbReference>
<evidence type="ECO:0000313" key="10">
    <source>
        <dbReference type="Proteomes" id="UP000033874"/>
    </source>
</evidence>
<evidence type="ECO:0000256" key="5">
    <source>
        <dbReference type="ARBA" id="ARBA00047422"/>
    </source>
</evidence>
<proteinExistence type="inferred from homology"/>
<dbReference type="PROSITE" id="PS00094">
    <property type="entry name" value="C5_MTASE_1"/>
    <property type="match status" value="1"/>
</dbReference>
<evidence type="ECO:0000256" key="6">
    <source>
        <dbReference type="PROSITE-ProRule" id="PRU01016"/>
    </source>
</evidence>
<feature type="active site" evidence="6">
    <location>
        <position position="88"/>
    </location>
</feature>
<dbReference type="AlphaFoldDB" id="A0A0M3AVQ2"/>
<dbReference type="InterPro" id="IPR050390">
    <property type="entry name" value="C5-Methyltransferase"/>
</dbReference>
<evidence type="ECO:0000256" key="1">
    <source>
        <dbReference type="ARBA" id="ARBA00022603"/>
    </source>
</evidence>
<keyword evidence="10" id="KW-1185">Reference proteome</keyword>
<comment type="catalytic activity">
    <reaction evidence="5 8">
        <text>a 2'-deoxycytidine in DNA + S-adenosyl-L-methionine = a 5-methyl-2'-deoxycytidine in DNA + S-adenosyl-L-homocysteine + H(+)</text>
        <dbReference type="Rhea" id="RHEA:13681"/>
        <dbReference type="Rhea" id="RHEA-COMP:11369"/>
        <dbReference type="Rhea" id="RHEA-COMP:11370"/>
        <dbReference type="ChEBI" id="CHEBI:15378"/>
        <dbReference type="ChEBI" id="CHEBI:57856"/>
        <dbReference type="ChEBI" id="CHEBI:59789"/>
        <dbReference type="ChEBI" id="CHEBI:85452"/>
        <dbReference type="ChEBI" id="CHEBI:85454"/>
        <dbReference type="EC" id="2.1.1.37"/>
    </reaction>
</comment>
<keyword evidence="2 6" id="KW-0808">Transferase</keyword>
<sequence>MTPTHQIGRGEKLRVLDLFSGIGGFSLGLERTGGFETVAFCEIEEFPRRVLAKHWPEVPCYHDVRELTADALARDGIAVDVICGGFPCQDLSEAGQRAGIDGERSGLWREFARLIGEIRPAFAIVENVPELLSGAGGEWFARVLGDLAALGYDACWDCVQAGDLGAAHIRDRVWITAYVPDAAQERHIQCWREQFTQSRAPAGDVYSFSDEPMPARVADGVPDRMDRVGACGNAVVPQIPELIGRAILQSMEA</sequence>
<comment type="caution">
    <text evidence="9">The sequence shown here is derived from an EMBL/GenBank/DDBJ whole genome shotgun (WGS) entry which is preliminary data.</text>
</comment>
<comment type="similarity">
    <text evidence="6 7">Belongs to the class I-like SAM-binding methyltransferase superfamily. C5-methyltransferase family.</text>
</comment>
<reference evidence="9 10" key="1">
    <citation type="submission" date="2015-04" db="EMBL/GenBank/DDBJ databases">
        <title>Genome sequence of aromatic hydrocarbons-degrading Sphingobium chungbukense DJ77.</title>
        <authorList>
            <person name="Kim Y.-C."/>
            <person name="Chae J.-C."/>
        </authorList>
    </citation>
    <scope>NUCLEOTIDE SEQUENCE [LARGE SCALE GENOMIC DNA]</scope>
    <source>
        <strain evidence="9 10">DJ77</strain>
    </source>
</reference>
<keyword evidence="1 6" id="KW-0489">Methyltransferase</keyword>
<dbReference type="PROSITE" id="PS51679">
    <property type="entry name" value="SAM_MT_C5"/>
    <property type="match status" value="1"/>
</dbReference>
<evidence type="ECO:0000256" key="4">
    <source>
        <dbReference type="ARBA" id="ARBA00022747"/>
    </source>
</evidence>
<dbReference type="Pfam" id="PF00145">
    <property type="entry name" value="DNA_methylase"/>
    <property type="match status" value="1"/>
</dbReference>